<dbReference type="GO" id="GO:0005737">
    <property type="term" value="C:cytoplasm"/>
    <property type="evidence" value="ECO:0007669"/>
    <property type="project" value="TreeGrafter"/>
</dbReference>
<accession>G0U7I2</accession>
<sequence length="191" mass="20921">MSTASVDGILTEVDILRASRQYDVEQVRQLIGVSALAGSLQYLNAAENRLTDLSDVSVCKLLEVVLLEGNELSSEAALEPLRALPSLRRLVFRRELPIDGTSEVLLLDNPLCANEEVYKQIVARYFASVLSVDGRHFRSPSPAHAVAEAIVPLPTCDALKLPCPSNDDMDERVFANAIAECRAACRRAVRM</sequence>
<dbReference type="AlphaFoldDB" id="G0U7I2"/>
<organism evidence="3">
    <name type="scientific">Trypanosoma vivax (strain Y486)</name>
    <dbReference type="NCBI Taxonomy" id="1055687"/>
    <lineage>
        <taxon>Eukaryota</taxon>
        <taxon>Discoba</taxon>
        <taxon>Euglenozoa</taxon>
        <taxon>Kinetoplastea</taxon>
        <taxon>Metakinetoplastina</taxon>
        <taxon>Trypanosomatida</taxon>
        <taxon>Trypanosomatidae</taxon>
        <taxon>Trypanosoma</taxon>
        <taxon>Duttonella</taxon>
    </lineage>
</organism>
<dbReference type="EMBL" id="HE573026">
    <property type="protein sequence ID" value="CCC51840.1"/>
    <property type="molecule type" value="Genomic_DNA"/>
</dbReference>
<dbReference type="Gene3D" id="3.80.10.10">
    <property type="entry name" value="Ribonuclease Inhibitor"/>
    <property type="match status" value="1"/>
</dbReference>
<evidence type="ECO:0008006" key="4">
    <source>
        <dbReference type="Google" id="ProtNLM"/>
    </source>
</evidence>
<proteinExistence type="predicted"/>
<dbReference type="SUPFAM" id="SSF52058">
    <property type="entry name" value="L domain-like"/>
    <property type="match status" value="1"/>
</dbReference>
<protein>
    <recommendedName>
        <fullName evidence="4">Leucine-rich repeat protein (LRRP)</fullName>
    </recommendedName>
</protein>
<dbReference type="PROSITE" id="PS51450">
    <property type="entry name" value="LRR"/>
    <property type="match status" value="1"/>
</dbReference>
<keyword evidence="1" id="KW-0433">Leucine-rich repeat</keyword>
<keyword evidence="2" id="KW-0677">Repeat</keyword>
<evidence type="ECO:0000256" key="2">
    <source>
        <dbReference type="ARBA" id="ARBA00022737"/>
    </source>
</evidence>
<name>G0U7I2_TRYVY</name>
<dbReference type="VEuPathDB" id="TriTrypDB:TvY486_1008855"/>
<reference evidence="3" key="1">
    <citation type="journal article" date="2012" name="Proc. Natl. Acad. Sci. U.S.A.">
        <title>Antigenic diversity is generated by distinct evolutionary mechanisms in African trypanosome species.</title>
        <authorList>
            <person name="Jackson A.P."/>
            <person name="Berry A."/>
            <person name="Aslett M."/>
            <person name="Allison H.C."/>
            <person name="Burton P."/>
            <person name="Vavrova-Anderson J."/>
            <person name="Brown R."/>
            <person name="Browne H."/>
            <person name="Corton N."/>
            <person name="Hauser H."/>
            <person name="Gamble J."/>
            <person name="Gilderthorp R."/>
            <person name="Marcello L."/>
            <person name="McQuillan J."/>
            <person name="Otto T.D."/>
            <person name="Quail M.A."/>
            <person name="Sanders M.J."/>
            <person name="van Tonder A."/>
            <person name="Ginger M.L."/>
            <person name="Field M.C."/>
            <person name="Barry J.D."/>
            <person name="Hertz-Fowler C."/>
            <person name="Berriman M."/>
        </authorList>
    </citation>
    <scope>NUCLEOTIDE SEQUENCE</scope>
    <source>
        <strain evidence="3">Y486</strain>
    </source>
</reference>
<evidence type="ECO:0000313" key="3">
    <source>
        <dbReference type="EMBL" id="CCC51840.1"/>
    </source>
</evidence>
<dbReference type="PANTHER" id="PTHR15454">
    <property type="entry name" value="NISCHARIN RELATED"/>
    <property type="match status" value="1"/>
</dbReference>
<gene>
    <name evidence="3" type="ORF">TVY486_1008855</name>
</gene>
<dbReference type="InterPro" id="IPR032675">
    <property type="entry name" value="LRR_dom_sf"/>
</dbReference>
<evidence type="ECO:0000256" key="1">
    <source>
        <dbReference type="ARBA" id="ARBA00022614"/>
    </source>
</evidence>
<dbReference type="InterPro" id="IPR001611">
    <property type="entry name" value="Leu-rich_rpt"/>
</dbReference>